<gene>
    <name evidence="3" type="ORF">UFOPK3164_00393</name>
    <name evidence="4" type="ORF">UFOPK3427_01052</name>
    <name evidence="5" type="ORF">UFOPK4112_00034</name>
</gene>
<proteinExistence type="inferred from homology"/>
<dbReference type="AlphaFoldDB" id="A0A6J7DYI5"/>
<dbReference type="PANTHER" id="PTHR43943">
    <property type="entry name" value="DEHYDROGENASE/REDUCTASE (SDR FAMILY) MEMBER 4"/>
    <property type="match status" value="1"/>
</dbReference>
<evidence type="ECO:0000313" key="5">
    <source>
        <dbReference type="EMBL" id="CAB5006251.1"/>
    </source>
</evidence>
<evidence type="ECO:0000313" key="3">
    <source>
        <dbReference type="EMBL" id="CAB4820704.1"/>
    </source>
</evidence>
<name>A0A6J7DYI5_9ZZZZ</name>
<organism evidence="4">
    <name type="scientific">freshwater metagenome</name>
    <dbReference type="NCBI Taxonomy" id="449393"/>
    <lineage>
        <taxon>unclassified sequences</taxon>
        <taxon>metagenomes</taxon>
        <taxon>ecological metagenomes</taxon>
    </lineage>
</organism>
<dbReference type="EMBL" id="CAFBPM010000001">
    <property type="protein sequence ID" value="CAB5006251.1"/>
    <property type="molecule type" value="Genomic_DNA"/>
</dbReference>
<evidence type="ECO:0000313" key="4">
    <source>
        <dbReference type="EMBL" id="CAB4874728.1"/>
    </source>
</evidence>
<dbReference type="EMBL" id="CAFABE010000011">
    <property type="protein sequence ID" value="CAB4820704.1"/>
    <property type="molecule type" value="Genomic_DNA"/>
</dbReference>
<sequence length="264" mass="27306">MTANFEGKSALVTGGGSGIGLATAQLFCARGATVTICGRTKEKLDDAVASIASQVPGAQIHGVVADVTNEDQLSECVDAAASHTGVLDIAFACAGGAMHMGPLIDADTQGVRDTVDLNLVGSFLTLKHAARVMTPVKSGSIVLMSSGAGAFPHRWLWAYGMSKAGIDSLCDYAAEELGDVGIRVNSVQPGIIDDELMAPITAGGGLLDDYLEQMPLARLGTVEDIANAVAFLCSDDAGWITGEHLSIDGGHHLRRGADYSKLFM</sequence>
<protein>
    <submittedName>
        <fullName evidence="4">Unannotated protein</fullName>
    </submittedName>
</protein>
<dbReference type="FunFam" id="3.40.50.720:FF:000084">
    <property type="entry name" value="Short-chain dehydrogenase reductase"/>
    <property type="match status" value="1"/>
</dbReference>
<dbReference type="InterPro" id="IPR036291">
    <property type="entry name" value="NAD(P)-bd_dom_sf"/>
</dbReference>
<dbReference type="GO" id="GO:0016491">
    <property type="term" value="F:oxidoreductase activity"/>
    <property type="evidence" value="ECO:0007669"/>
    <property type="project" value="UniProtKB-KW"/>
</dbReference>
<keyword evidence="2" id="KW-0560">Oxidoreductase</keyword>
<dbReference type="InterPro" id="IPR002347">
    <property type="entry name" value="SDR_fam"/>
</dbReference>
<dbReference type="SUPFAM" id="SSF51735">
    <property type="entry name" value="NAD(P)-binding Rossmann-fold domains"/>
    <property type="match status" value="1"/>
</dbReference>
<dbReference type="CDD" id="cd05233">
    <property type="entry name" value="SDR_c"/>
    <property type="match status" value="1"/>
</dbReference>
<reference evidence="4" key="1">
    <citation type="submission" date="2020-05" db="EMBL/GenBank/DDBJ databases">
        <authorList>
            <person name="Chiriac C."/>
            <person name="Salcher M."/>
            <person name="Ghai R."/>
            <person name="Kavagutti S V."/>
        </authorList>
    </citation>
    <scope>NUCLEOTIDE SEQUENCE</scope>
</reference>
<dbReference type="PRINTS" id="PR00081">
    <property type="entry name" value="GDHRDH"/>
</dbReference>
<comment type="similarity">
    <text evidence="1">Belongs to the short-chain dehydrogenases/reductases (SDR) family.</text>
</comment>
<evidence type="ECO:0000256" key="1">
    <source>
        <dbReference type="ARBA" id="ARBA00006484"/>
    </source>
</evidence>
<dbReference type="EMBL" id="CAFBLT010000001">
    <property type="protein sequence ID" value="CAB4874728.1"/>
    <property type="molecule type" value="Genomic_DNA"/>
</dbReference>
<evidence type="ECO:0000256" key="2">
    <source>
        <dbReference type="ARBA" id="ARBA00023002"/>
    </source>
</evidence>
<dbReference type="PANTHER" id="PTHR43943:SF17">
    <property type="entry name" value="3-PHENYLPROPIONATE-DIHYDRODIOL_CINNAMIC ACID-DIHYDRODIOL DEHYDROGENASE"/>
    <property type="match status" value="1"/>
</dbReference>
<dbReference type="Pfam" id="PF13561">
    <property type="entry name" value="adh_short_C2"/>
    <property type="match status" value="1"/>
</dbReference>
<accession>A0A6J7DYI5</accession>
<dbReference type="Gene3D" id="3.40.50.720">
    <property type="entry name" value="NAD(P)-binding Rossmann-like Domain"/>
    <property type="match status" value="1"/>
</dbReference>